<dbReference type="GO" id="GO:0005506">
    <property type="term" value="F:iron ion binding"/>
    <property type="evidence" value="ECO:0007669"/>
    <property type="project" value="InterPro"/>
</dbReference>
<dbReference type="CDD" id="cd11054">
    <property type="entry name" value="CYP24A1-like"/>
    <property type="match status" value="1"/>
</dbReference>
<evidence type="ECO:0008006" key="12">
    <source>
        <dbReference type="Google" id="ProtNLM"/>
    </source>
</evidence>
<evidence type="ECO:0000256" key="5">
    <source>
        <dbReference type="ARBA" id="ARBA00023002"/>
    </source>
</evidence>
<dbReference type="GO" id="GO:0016705">
    <property type="term" value="F:oxidoreductase activity, acting on paired donors, with incorporation or reduction of molecular oxygen"/>
    <property type="evidence" value="ECO:0007669"/>
    <property type="project" value="InterPro"/>
</dbReference>
<feature type="binding site" description="axial binding residue" evidence="8">
    <location>
        <position position="458"/>
    </location>
    <ligand>
        <name>heme</name>
        <dbReference type="ChEBI" id="CHEBI:30413"/>
    </ligand>
    <ligandPart>
        <name>Fe</name>
        <dbReference type="ChEBI" id="CHEBI:18248"/>
    </ligandPart>
</feature>
<evidence type="ECO:0000256" key="9">
    <source>
        <dbReference type="RuleBase" id="RU000461"/>
    </source>
</evidence>
<dbReference type="AlphaFoldDB" id="A0AAN8KBA3"/>
<dbReference type="PANTHER" id="PTHR24279">
    <property type="entry name" value="CYTOCHROME P450"/>
    <property type="match status" value="1"/>
</dbReference>
<evidence type="ECO:0000256" key="2">
    <source>
        <dbReference type="ARBA" id="ARBA00010617"/>
    </source>
</evidence>
<keyword evidence="11" id="KW-1185">Reference proteome</keyword>
<keyword evidence="5 9" id="KW-0560">Oxidoreductase</keyword>
<comment type="cofactor">
    <cofactor evidence="1 8">
        <name>heme</name>
        <dbReference type="ChEBI" id="CHEBI:30413"/>
    </cofactor>
</comment>
<keyword evidence="3 8" id="KW-0349">Heme</keyword>
<evidence type="ECO:0000256" key="6">
    <source>
        <dbReference type="ARBA" id="ARBA00023004"/>
    </source>
</evidence>
<evidence type="ECO:0000256" key="8">
    <source>
        <dbReference type="PIRSR" id="PIRSR602401-1"/>
    </source>
</evidence>
<evidence type="ECO:0000256" key="1">
    <source>
        <dbReference type="ARBA" id="ARBA00001971"/>
    </source>
</evidence>
<dbReference type="GO" id="GO:0004497">
    <property type="term" value="F:monooxygenase activity"/>
    <property type="evidence" value="ECO:0007669"/>
    <property type="project" value="UniProtKB-KW"/>
</dbReference>
<name>A0AAN8KBA3_PATCE</name>
<comment type="similarity">
    <text evidence="2 9">Belongs to the cytochrome P450 family.</text>
</comment>
<dbReference type="GO" id="GO:0020037">
    <property type="term" value="F:heme binding"/>
    <property type="evidence" value="ECO:0007669"/>
    <property type="project" value="InterPro"/>
</dbReference>
<protein>
    <recommendedName>
        <fullName evidence="12">Cytochrome P450</fullName>
    </recommendedName>
</protein>
<comment type="caution">
    <text evidence="10">The sequence shown here is derived from an EMBL/GenBank/DDBJ whole genome shotgun (WGS) entry which is preliminary data.</text>
</comment>
<organism evidence="10 11">
    <name type="scientific">Patella caerulea</name>
    <name type="common">Rayed Mediterranean limpet</name>
    <dbReference type="NCBI Taxonomy" id="87958"/>
    <lineage>
        <taxon>Eukaryota</taxon>
        <taxon>Metazoa</taxon>
        <taxon>Spiralia</taxon>
        <taxon>Lophotrochozoa</taxon>
        <taxon>Mollusca</taxon>
        <taxon>Gastropoda</taxon>
        <taxon>Patellogastropoda</taxon>
        <taxon>Patelloidea</taxon>
        <taxon>Patellidae</taxon>
        <taxon>Patella</taxon>
    </lineage>
</organism>
<keyword evidence="7 9" id="KW-0503">Monooxygenase</keyword>
<keyword evidence="4 8" id="KW-0479">Metal-binding</keyword>
<evidence type="ECO:0000313" key="10">
    <source>
        <dbReference type="EMBL" id="KAK6189944.1"/>
    </source>
</evidence>
<dbReference type="PRINTS" id="PR00385">
    <property type="entry name" value="P450"/>
</dbReference>
<dbReference type="InterPro" id="IPR050479">
    <property type="entry name" value="CYP11_CYP27_families"/>
</dbReference>
<dbReference type="PANTHER" id="PTHR24279:SF120">
    <property type="entry name" value="CYTOCHROME P450"/>
    <property type="match status" value="1"/>
</dbReference>
<proteinExistence type="inferred from homology"/>
<dbReference type="InterPro" id="IPR001128">
    <property type="entry name" value="Cyt_P450"/>
</dbReference>
<dbReference type="PRINTS" id="PR00463">
    <property type="entry name" value="EP450I"/>
</dbReference>
<dbReference type="SUPFAM" id="SSF48264">
    <property type="entry name" value="Cytochrome P450"/>
    <property type="match status" value="1"/>
</dbReference>
<sequence>MPTFRLLRHYGHLSKLVQYRLNSTAAATQLSDINTTNPKPFKDIPGPTGIYSIPKIGPLFLLKPFSNYNIFNIHELLDGLCDKYGSIIRLGDAVVFTSNPKDIEYVYKNEGKYPVRPGLDILEVYLERTKKEKGLGVLNGEKWAKLRHSIQKVTVRPKSALYYIESQSGVAEDLIHQLRSIKPEDLREMLFIYAVESIAVVCFNKRLGILGEHVTDEVKEYLENSKLFLKLSNHGFMGFPFYKYFETPTYKKFRDATDKAYGFGKVQIEESLEKALQMKKDGTWNPDQSNLLMTMLADDRLSVNQISSMVLDLLVAGTDSTAKTLELFLDCLSRHPDVQEKLYQEILEHMGPHGDLTADNLPKMKYLTACLKESFRIHYPVPVGTSRILPHDVVLSGYTVPKGTMIGLNNRRLVKNPEYIKDPTVYRPERWLRDGHGVRTEEIPSIGLIPFSIGVRNCIGRRFAEQEIYLAVAKIIQNFKLSNKDTRPVAERKVTYMPFGTLTEQPMINLQERP</sequence>
<dbReference type="InterPro" id="IPR002401">
    <property type="entry name" value="Cyt_P450_E_grp-I"/>
</dbReference>
<dbReference type="PROSITE" id="PS00086">
    <property type="entry name" value="CYTOCHROME_P450"/>
    <property type="match status" value="1"/>
</dbReference>
<evidence type="ECO:0000256" key="4">
    <source>
        <dbReference type="ARBA" id="ARBA00022723"/>
    </source>
</evidence>
<dbReference type="InterPro" id="IPR036396">
    <property type="entry name" value="Cyt_P450_sf"/>
</dbReference>
<accession>A0AAN8KBA3</accession>
<keyword evidence="6 8" id="KW-0408">Iron</keyword>
<dbReference type="Pfam" id="PF00067">
    <property type="entry name" value="p450"/>
    <property type="match status" value="1"/>
</dbReference>
<evidence type="ECO:0000256" key="7">
    <source>
        <dbReference type="ARBA" id="ARBA00023033"/>
    </source>
</evidence>
<dbReference type="Proteomes" id="UP001347796">
    <property type="component" value="Unassembled WGS sequence"/>
</dbReference>
<gene>
    <name evidence="10" type="ORF">SNE40_001904</name>
</gene>
<evidence type="ECO:0000256" key="3">
    <source>
        <dbReference type="ARBA" id="ARBA00022617"/>
    </source>
</evidence>
<evidence type="ECO:0000313" key="11">
    <source>
        <dbReference type="Proteomes" id="UP001347796"/>
    </source>
</evidence>
<dbReference type="Gene3D" id="1.10.630.10">
    <property type="entry name" value="Cytochrome P450"/>
    <property type="match status" value="1"/>
</dbReference>
<dbReference type="EMBL" id="JAZGQO010000002">
    <property type="protein sequence ID" value="KAK6189944.1"/>
    <property type="molecule type" value="Genomic_DNA"/>
</dbReference>
<dbReference type="InterPro" id="IPR017972">
    <property type="entry name" value="Cyt_P450_CS"/>
</dbReference>
<reference evidence="10 11" key="1">
    <citation type="submission" date="2024-01" db="EMBL/GenBank/DDBJ databases">
        <title>The genome of the rayed Mediterranean limpet Patella caerulea (Linnaeus, 1758).</title>
        <authorList>
            <person name="Anh-Thu Weber A."/>
            <person name="Halstead-Nussloch G."/>
        </authorList>
    </citation>
    <scope>NUCLEOTIDE SEQUENCE [LARGE SCALE GENOMIC DNA]</scope>
    <source>
        <strain evidence="10">AATW-2023a</strain>
        <tissue evidence="10">Whole specimen</tissue>
    </source>
</reference>